<evidence type="ECO:0000313" key="1">
    <source>
        <dbReference type="EMBL" id="CAG5037117.1"/>
    </source>
</evidence>
<gene>
    <name evidence="1" type="ORF">PAPOLLO_LOCUS21021</name>
</gene>
<name>A0A8S3XX74_PARAO</name>
<dbReference type="OrthoDB" id="7479553at2759"/>
<keyword evidence="2" id="KW-1185">Reference proteome</keyword>
<reference evidence="1" key="1">
    <citation type="submission" date="2021-04" db="EMBL/GenBank/DDBJ databases">
        <authorList>
            <person name="Tunstrom K."/>
        </authorList>
    </citation>
    <scope>NUCLEOTIDE SEQUENCE</scope>
</reference>
<comment type="caution">
    <text evidence="1">The sequence shown here is derived from an EMBL/GenBank/DDBJ whole genome shotgun (WGS) entry which is preliminary data.</text>
</comment>
<accession>A0A8S3XX74</accession>
<proteinExistence type="predicted"/>
<organism evidence="1 2">
    <name type="scientific">Parnassius apollo</name>
    <name type="common">Apollo butterfly</name>
    <name type="synonym">Papilio apollo</name>
    <dbReference type="NCBI Taxonomy" id="110799"/>
    <lineage>
        <taxon>Eukaryota</taxon>
        <taxon>Metazoa</taxon>
        <taxon>Ecdysozoa</taxon>
        <taxon>Arthropoda</taxon>
        <taxon>Hexapoda</taxon>
        <taxon>Insecta</taxon>
        <taxon>Pterygota</taxon>
        <taxon>Neoptera</taxon>
        <taxon>Endopterygota</taxon>
        <taxon>Lepidoptera</taxon>
        <taxon>Glossata</taxon>
        <taxon>Ditrysia</taxon>
        <taxon>Papilionoidea</taxon>
        <taxon>Papilionidae</taxon>
        <taxon>Parnassiinae</taxon>
        <taxon>Parnassini</taxon>
        <taxon>Parnassius</taxon>
        <taxon>Parnassius</taxon>
    </lineage>
</organism>
<protein>
    <submittedName>
        <fullName evidence="1">(apollo) hypothetical protein</fullName>
    </submittedName>
</protein>
<dbReference type="Proteomes" id="UP000691718">
    <property type="component" value="Unassembled WGS sequence"/>
</dbReference>
<dbReference type="AlphaFoldDB" id="A0A8S3XX74"/>
<evidence type="ECO:0000313" key="2">
    <source>
        <dbReference type="Proteomes" id="UP000691718"/>
    </source>
</evidence>
<dbReference type="EMBL" id="CAJQZP010001297">
    <property type="protein sequence ID" value="CAG5037117.1"/>
    <property type="molecule type" value="Genomic_DNA"/>
</dbReference>
<sequence>MYKKMHTPVKNLKPIESNGNLDFTYNVSSKDIKFISQDVFSKPEVTPKKSVSLYDSQRGLDVSQDEIPESRNDDPNEMSFQEALGVSQKWPDNIPLSQNWPDHDKFATLVDIIVPMKDIGTMTDNVSCVRNYEIESQCNELFGKIVACEISKLDGKTRYDKMKEILEIFQNLHLQKI</sequence>